<feature type="region of interest" description="Disordered" evidence="1">
    <location>
        <begin position="191"/>
        <end position="253"/>
    </location>
</feature>
<protein>
    <submittedName>
        <fullName evidence="2">Putative coil containing protein</fullName>
    </submittedName>
</protein>
<dbReference type="EMBL" id="MK838112">
    <property type="protein sequence ID" value="QDH46515.1"/>
    <property type="molecule type" value="Genomic_DNA"/>
</dbReference>
<reference evidence="2 3" key="1">
    <citation type="submission" date="2019-04" db="EMBL/GenBank/DDBJ databases">
        <title>Novel bacteriophages capable of disrupting biofilms from clinical strains of Aeromonas hydrophila with intrinsic antibiotic resistance.</title>
        <authorList>
            <person name="Kabwe M."/>
            <person name="Brown T.L."/>
            <person name="Speirs L."/>
            <person name="Ku H."/>
            <person name="Leach M."/>
            <person name="Chan H.T."/>
            <person name="Petrovski S."/>
            <person name="Lock P."/>
            <person name="Tucci J."/>
        </authorList>
    </citation>
    <scope>NUCLEOTIDE SEQUENCE [LARGE SCALE GENOMIC DNA]</scope>
</reference>
<evidence type="ECO:0000313" key="3">
    <source>
        <dbReference type="Proteomes" id="UP000319466"/>
    </source>
</evidence>
<evidence type="ECO:0000256" key="1">
    <source>
        <dbReference type="SAM" id="MobiDB-lite"/>
    </source>
</evidence>
<name>A0A513ZZU0_9CAUD</name>
<proteinExistence type="predicted"/>
<sequence length="253" mass="27826">MMKKILIAGFIGLSALLVGGCGDGLTDREESCLAATGNIDCKSAAELELEKARIQANADVQIAKAQGIMNGASAPMQSEVAPGQYTNYYGDERYGQWKQDGTFQFNDPTSSWAESTNAFLLGAGLGGLAGYMATKAASRGEWKKSYPNGYTPKTYTTKTYMDKSGKTISKSEYERRVAQSNKDRMKYQMEQNRKKFNSSKPQVGYKPAAKPTMVKPGQPNPQVKHNTPVRKPVYQPKMKPFKPNYGGSSKKRK</sequence>
<organism evidence="2 3">
    <name type="scientific">Aeromonas phage LAh_6</name>
    <dbReference type="NCBI Taxonomy" id="2591030"/>
    <lineage>
        <taxon>Viruses</taxon>
        <taxon>Duplodnaviria</taxon>
        <taxon>Heunggongvirae</taxon>
        <taxon>Uroviricota</taxon>
        <taxon>Caudoviricetes</taxon>
        <taxon>Grimontviridae</taxon>
        <taxon>Lahexavirus</taxon>
        <taxon>Lahexavirus LAh6</taxon>
    </lineage>
</organism>
<gene>
    <name evidence="2" type="ORF">LAh6_155</name>
</gene>
<dbReference type="Proteomes" id="UP000319466">
    <property type="component" value="Segment"/>
</dbReference>
<keyword evidence="3" id="KW-1185">Reference proteome</keyword>
<dbReference type="PROSITE" id="PS51257">
    <property type="entry name" value="PROKAR_LIPOPROTEIN"/>
    <property type="match status" value="1"/>
</dbReference>
<evidence type="ECO:0000313" key="2">
    <source>
        <dbReference type="EMBL" id="QDH46515.1"/>
    </source>
</evidence>
<accession>A0A513ZZU0</accession>